<reference evidence="4" key="1">
    <citation type="journal article" date="2017" name="Genome Biol.">
        <title>Comparative genomics reveals high biological diversity and specific adaptations in the industrially and medically important fungal genus Aspergillus.</title>
        <authorList>
            <person name="de Vries R.P."/>
            <person name="Riley R."/>
            <person name="Wiebenga A."/>
            <person name="Aguilar-Osorio G."/>
            <person name="Amillis S."/>
            <person name="Uchima C.A."/>
            <person name="Anderluh G."/>
            <person name="Asadollahi M."/>
            <person name="Askin M."/>
            <person name="Barry K."/>
            <person name="Battaglia E."/>
            <person name="Bayram O."/>
            <person name="Benocci T."/>
            <person name="Braus-Stromeyer S.A."/>
            <person name="Caldana C."/>
            <person name="Canovas D."/>
            <person name="Cerqueira G.C."/>
            <person name="Chen F."/>
            <person name="Chen W."/>
            <person name="Choi C."/>
            <person name="Clum A."/>
            <person name="Dos Santos R.A."/>
            <person name="Damasio A.R."/>
            <person name="Diallinas G."/>
            <person name="Emri T."/>
            <person name="Fekete E."/>
            <person name="Flipphi M."/>
            <person name="Freyberg S."/>
            <person name="Gallo A."/>
            <person name="Gournas C."/>
            <person name="Habgood R."/>
            <person name="Hainaut M."/>
            <person name="Harispe M.L."/>
            <person name="Henrissat B."/>
            <person name="Hilden K.S."/>
            <person name="Hope R."/>
            <person name="Hossain A."/>
            <person name="Karabika E."/>
            <person name="Karaffa L."/>
            <person name="Karanyi Z."/>
            <person name="Krasevec N."/>
            <person name="Kuo A."/>
            <person name="Kusch H."/>
            <person name="LaButti K."/>
            <person name="Lagendijk E.L."/>
            <person name="Lapidus A."/>
            <person name="Levasseur A."/>
            <person name="Lindquist E."/>
            <person name="Lipzen A."/>
            <person name="Logrieco A.F."/>
            <person name="MacCabe A."/>
            <person name="Maekelae M.R."/>
            <person name="Malavazi I."/>
            <person name="Melin P."/>
            <person name="Meyer V."/>
            <person name="Mielnichuk N."/>
            <person name="Miskei M."/>
            <person name="Molnar A.P."/>
            <person name="Mule G."/>
            <person name="Ngan C.Y."/>
            <person name="Orejas M."/>
            <person name="Orosz E."/>
            <person name="Ouedraogo J.P."/>
            <person name="Overkamp K.M."/>
            <person name="Park H.-S."/>
            <person name="Perrone G."/>
            <person name="Piumi F."/>
            <person name="Punt P.J."/>
            <person name="Ram A.F."/>
            <person name="Ramon A."/>
            <person name="Rauscher S."/>
            <person name="Record E."/>
            <person name="Riano-Pachon D.M."/>
            <person name="Robert V."/>
            <person name="Roehrig J."/>
            <person name="Ruller R."/>
            <person name="Salamov A."/>
            <person name="Salih N.S."/>
            <person name="Samson R.A."/>
            <person name="Sandor E."/>
            <person name="Sanguinetti M."/>
            <person name="Schuetze T."/>
            <person name="Sepcic K."/>
            <person name="Shelest E."/>
            <person name="Sherlock G."/>
            <person name="Sophianopoulou V."/>
            <person name="Squina F.M."/>
            <person name="Sun H."/>
            <person name="Susca A."/>
            <person name="Todd R.B."/>
            <person name="Tsang A."/>
            <person name="Unkles S.E."/>
            <person name="van de Wiele N."/>
            <person name="van Rossen-Uffink D."/>
            <person name="Oliveira J.V."/>
            <person name="Vesth T.C."/>
            <person name="Visser J."/>
            <person name="Yu J.-H."/>
            <person name="Zhou M."/>
            <person name="Andersen M.R."/>
            <person name="Archer D.B."/>
            <person name="Baker S.E."/>
            <person name="Benoit I."/>
            <person name="Brakhage A.A."/>
            <person name="Braus G.H."/>
            <person name="Fischer R."/>
            <person name="Frisvad J.C."/>
            <person name="Goldman G.H."/>
            <person name="Houbraken J."/>
            <person name="Oakley B."/>
            <person name="Pocsi I."/>
            <person name="Scazzocchio C."/>
            <person name="Seiboth B."/>
            <person name="vanKuyk P.A."/>
            <person name="Wortman J."/>
            <person name="Dyer P.S."/>
            <person name="Grigoriev I.V."/>
        </authorList>
    </citation>
    <scope>NUCLEOTIDE SEQUENCE [LARGE SCALE GENOMIC DNA]</scope>
    <source>
        <strain evidence="4">DTO 134E9</strain>
    </source>
</reference>
<evidence type="ECO:0000313" key="3">
    <source>
        <dbReference type="EMBL" id="OJJ38112.1"/>
    </source>
</evidence>
<dbReference type="Pfam" id="PF02458">
    <property type="entry name" value="Transferase"/>
    <property type="match status" value="2"/>
</dbReference>
<accession>A0A1L9RT53</accession>
<gene>
    <name evidence="3" type="ORF">ASPWEDRAFT_168043</name>
</gene>
<dbReference type="EMBL" id="KV878210">
    <property type="protein sequence ID" value="OJJ38112.1"/>
    <property type="molecule type" value="Genomic_DNA"/>
</dbReference>
<protein>
    <recommendedName>
        <fullName evidence="5">Condensation domain-containing protein</fullName>
    </recommendedName>
</protein>
<keyword evidence="2" id="KW-0012">Acyltransferase</keyword>
<dbReference type="PANTHER" id="PTHR31642:SF11">
    <property type="entry name" value="SHIKIMATE O-HYDROXYCINNAMOYLTRANSFERASE"/>
    <property type="match status" value="1"/>
</dbReference>
<dbReference type="OrthoDB" id="444127at2759"/>
<sequence length="375" mass="41730">MAVQVTTLHTLQCASNTVSSIESPFHLGPLDQLVYAFVPIECVFVYRKPASHDDFIPIRRLQQALSYLLDYYPHLTDRLQFNPDSKAPEITQLGTGAELLEASCTTRLDDITSSSGRILMHSLPDSGNALTPPFHPTLEGVCRDPIFAIQHTRFACGGVALGIRLHHIVCDAHGFFLLSRHLAEIYRALRDSSSPTVTCPPVIHSYLSGPNALSSEEEKEALEYQARLSLLSYQGIPPSEAASQLSSGFWASIDVRGSSRLGLPDEYFPNAVYPPYAYSSHELLAERPLWEVTRFLHNLIRSVRPSCIEQEMKWVAAQPDKSRIRVNYSFANGSFTVSQWSKHEMYAGVDYEVDGEPGQPVCPILVSPPFTHDVD</sequence>
<evidence type="ECO:0000313" key="4">
    <source>
        <dbReference type="Proteomes" id="UP000184383"/>
    </source>
</evidence>
<dbReference type="VEuPathDB" id="FungiDB:ASPWEDRAFT_168043"/>
<evidence type="ECO:0000256" key="2">
    <source>
        <dbReference type="ARBA" id="ARBA00023315"/>
    </source>
</evidence>
<dbReference type="STRING" id="1073089.A0A1L9RT53"/>
<dbReference type="GO" id="GO:0016747">
    <property type="term" value="F:acyltransferase activity, transferring groups other than amino-acyl groups"/>
    <property type="evidence" value="ECO:0007669"/>
    <property type="project" value="TreeGrafter"/>
</dbReference>
<evidence type="ECO:0008006" key="5">
    <source>
        <dbReference type="Google" id="ProtNLM"/>
    </source>
</evidence>
<keyword evidence="1" id="KW-0808">Transferase</keyword>
<dbReference type="InterPro" id="IPR050317">
    <property type="entry name" value="Plant_Fungal_Acyltransferase"/>
</dbReference>
<dbReference type="SUPFAM" id="SSF52777">
    <property type="entry name" value="CoA-dependent acyltransferases"/>
    <property type="match status" value="1"/>
</dbReference>
<dbReference type="RefSeq" id="XP_040691788.1">
    <property type="nucleotide sequence ID" value="XM_040830245.1"/>
</dbReference>
<evidence type="ECO:0000256" key="1">
    <source>
        <dbReference type="ARBA" id="ARBA00022679"/>
    </source>
</evidence>
<keyword evidence="4" id="KW-1185">Reference proteome</keyword>
<organism evidence="3 4">
    <name type="scientific">Aspergillus wentii DTO 134E9</name>
    <dbReference type="NCBI Taxonomy" id="1073089"/>
    <lineage>
        <taxon>Eukaryota</taxon>
        <taxon>Fungi</taxon>
        <taxon>Dikarya</taxon>
        <taxon>Ascomycota</taxon>
        <taxon>Pezizomycotina</taxon>
        <taxon>Eurotiomycetes</taxon>
        <taxon>Eurotiomycetidae</taxon>
        <taxon>Eurotiales</taxon>
        <taxon>Aspergillaceae</taxon>
        <taxon>Aspergillus</taxon>
        <taxon>Aspergillus subgen. Cremei</taxon>
    </lineage>
</organism>
<dbReference type="InterPro" id="IPR023213">
    <property type="entry name" value="CAT-like_dom_sf"/>
</dbReference>
<dbReference type="Gene3D" id="3.30.559.10">
    <property type="entry name" value="Chloramphenicol acetyltransferase-like domain"/>
    <property type="match status" value="2"/>
</dbReference>
<name>A0A1L9RT53_ASPWE</name>
<dbReference type="PANTHER" id="PTHR31642">
    <property type="entry name" value="TRICHOTHECENE 3-O-ACETYLTRANSFERASE"/>
    <property type="match status" value="1"/>
</dbReference>
<dbReference type="GeneID" id="63746093"/>
<dbReference type="Proteomes" id="UP000184383">
    <property type="component" value="Unassembled WGS sequence"/>
</dbReference>
<dbReference type="AlphaFoldDB" id="A0A1L9RT53"/>
<proteinExistence type="predicted"/>